<evidence type="ECO:0000313" key="3">
    <source>
        <dbReference type="Proteomes" id="UP000054843"/>
    </source>
</evidence>
<name>A0A0V1M9M5_9BILA</name>
<accession>A0A0V1M9M5</accession>
<keyword evidence="1" id="KW-0732">Signal</keyword>
<evidence type="ECO:0000256" key="1">
    <source>
        <dbReference type="SAM" id="SignalP"/>
    </source>
</evidence>
<comment type="caution">
    <text evidence="2">The sequence shown here is derived from an EMBL/GenBank/DDBJ whole genome shotgun (WGS) entry which is preliminary data.</text>
</comment>
<feature type="chain" id="PRO_5006882354" evidence="1">
    <location>
        <begin position="27"/>
        <end position="74"/>
    </location>
</feature>
<dbReference type="EMBL" id="JYDO01000165">
    <property type="protein sequence ID" value="KRZ68423.1"/>
    <property type="molecule type" value="Genomic_DNA"/>
</dbReference>
<protein>
    <submittedName>
        <fullName evidence="2">Uncharacterized protein</fullName>
    </submittedName>
</protein>
<dbReference type="AlphaFoldDB" id="A0A0V1M9M5"/>
<organism evidence="2 3">
    <name type="scientific">Trichinella papuae</name>
    <dbReference type="NCBI Taxonomy" id="268474"/>
    <lineage>
        <taxon>Eukaryota</taxon>
        <taxon>Metazoa</taxon>
        <taxon>Ecdysozoa</taxon>
        <taxon>Nematoda</taxon>
        <taxon>Enoplea</taxon>
        <taxon>Dorylaimia</taxon>
        <taxon>Trichinellida</taxon>
        <taxon>Trichinellidae</taxon>
        <taxon>Trichinella</taxon>
    </lineage>
</organism>
<proteinExistence type="predicted"/>
<dbReference type="Proteomes" id="UP000054843">
    <property type="component" value="Unassembled WGS sequence"/>
</dbReference>
<feature type="signal peptide" evidence="1">
    <location>
        <begin position="1"/>
        <end position="26"/>
    </location>
</feature>
<gene>
    <name evidence="2" type="ORF">T10_7774</name>
</gene>
<evidence type="ECO:0000313" key="2">
    <source>
        <dbReference type="EMBL" id="KRZ68423.1"/>
    </source>
</evidence>
<reference evidence="2 3" key="1">
    <citation type="submission" date="2015-01" db="EMBL/GenBank/DDBJ databases">
        <title>Evolution of Trichinella species and genotypes.</title>
        <authorList>
            <person name="Korhonen P.K."/>
            <person name="Edoardo P."/>
            <person name="Giuseppe L.R."/>
            <person name="Gasser R.B."/>
        </authorList>
    </citation>
    <scope>NUCLEOTIDE SEQUENCE [LARGE SCALE GENOMIC DNA]</scope>
    <source>
        <strain evidence="2">ISS1980</strain>
    </source>
</reference>
<keyword evidence="3" id="KW-1185">Reference proteome</keyword>
<sequence length="74" mass="7509">MPRASSGVMIPLASLPVTGFAALVQAGHGAGLALFQRGRVLKGHCSVGTAANHAAKAFRRETCCVVPGTSHLTP</sequence>